<protein>
    <submittedName>
        <fullName evidence="1">Uncharacterized protein</fullName>
    </submittedName>
</protein>
<proteinExistence type="predicted"/>
<sequence length="99" mass="11286">MKREQRGESREERDYNLLSNWLRFLQNCSLLSPPSSLLSLLGNTKKVSLRGNEVAVAISLFAIRRCLNGTPRRFAPRGDNFVVGLKFMTDPNIENFAKD</sequence>
<evidence type="ECO:0000313" key="1">
    <source>
        <dbReference type="EMBL" id="HGW91083.1"/>
    </source>
</evidence>
<comment type="caution">
    <text evidence="1">The sequence shown here is derived from an EMBL/GenBank/DDBJ whole genome shotgun (WGS) entry which is preliminary data.</text>
</comment>
<gene>
    <name evidence="1" type="ORF">ENV67_00895</name>
</gene>
<dbReference type="EMBL" id="DTHG01000010">
    <property type="protein sequence ID" value="HGW91083.1"/>
    <property type="molecule type" value="Genomic_DNA"/>
</dbReference>
<accession>A0A7C4Y4Y8</accession>
<dbReference type="AlphaFoldDB" id="A0A7C4Y4Y8"/>
<name>A0A7C4Y4Y8_UNCW3</name>
<organism evidence="1">
    <name type="scientific">candidate division WOR-3 bacterium</name>
    <dbReference type="NCBI Taxonomy" id="2052148"/>
    <lineage>
        <taxon>Bacteria</taxon>
        <taxon>Bacteria division WOR-3</taxon>
    </lineage>
</organism>
<reference evidence="1" key="1">
    <citation type="journal article" date="2020" name="mSystems">
        <title>Genome- and Community-Level Interaction Insights into Carbon Utilization and Element Cycling Functions of Hydrothermarchaeota in Hydrothermal Sediment.</title>
        <authorList>
            <person name="Zhou Z."/>
            <person name="Liu Y."/>
            <person name="Xu W."/>
            <person name="Pan J."/>
            <person name="Luo Z.H."/>
            <person name="Li M."/>
        </authorList>
    </citation>
    <scope>NUCLEOTIDE SEQUENCE [LARGE SCALE GENOMIC DNA]</scope>
    <source>
        <strain evidence="1">SpSt-780</strain>
    </source>
</reference>